<sequence>MRKDFTLMAWPLLLSLAGLLLLSGERPGPLAAAEPSRDLTARQIMALVKQAQENWEDEVAELAFLILDKDQDSTLRWATRKRKSCRGREGIDKKTVLLLKYPPKYRGFAYLSWSYLDPAAHDRKWLYYADDLDTVRGRKGRRVRPLGYDRGDSFLRILFEGNDFTYEDLSERPVEADTHRIVGQEPYNYRDCYRIESFPRDGDHAYQKRVSWIWKEAWLPLKIDFYDREGRPFKVRHNHWTKVQGIWTLRQSVMKDLRREEMTILVTQAAVYNTGLKDYLFAPIALEQAR</sequence>
<dbReference type="CDD" id="cd16329">
    <property type="entry name" value="LolA_like"/>
    <property type="match status" value="1"/>
</dbReference>
<organism evidence="2 3">
    <name type="scientific">Tectimicrobiota bacterium</name>
    <dbReference type="NCBI Taxonomy" id="2528274"/>
    <lineage>
        <taxon>Bacteria</taxon>
        <taxon>Pseudomonadati</taxon>
        <taxon>Nitrospinota/Tectimicrobiota group</taxon>
        <taxon>Candidatus Tectimicrobiota</taxon>
    </lineage>
</organism>
<reference evidence="2" key="1">
    <citation type="submission" date="2020-07" db="EMBL/GenBank/DDBJ databases">
        <title>Huge and variable diversity of episymbiotic CPR bacteria and DPANN archaea in groundwater ecosystems.</title>
        <authorList>
            <person name="He C.Y."/>
            <person name="Keren R."/>
            <person name="Whittaker M."/>
            <person name="Farag I.F."/>
            <person name="Doudna J."/>
            <person name="Cate J.H.D."/>
            <person name="Banfield J.F."/>
        </authorList>
    </citation>
    <scope>NUCLEOTIDE SEQUENCE</scope>
    <source>
        <strain evidence="2">NC_groundwater_672_Ag_B-0.1um_62_36</strain>
    </source>
</reference>
<evidence type="ECO:0000313" key="3">
    <source>
        <dbReference type="Proteomes" id="UP000769766"/>
    </source>
</evidence>
<dbReference type="Gene3D" id="2.50.20.10">
    <property type="entry name" value="Lipoprotein localisation LolA/LolB/LppX"/>
    <property type="match status" value="1"/>
</dbReference>
<evidence type="ECO:0000259" key="1">
    <source>
        <dbReference type="Pfam" id="PF17131"/>
    </source>
</evidence>
<proteinExistence type="predicted"/>
<dbReference type="InterPro" id="IPR033399">
    <property type="entry name" value="TP_0789-like"/>
</dbReference>
<accession>A0A932CP60</accession>
<dbReference type="Pfam" id="PF17131">
    <property type="entry name" value="LolA_like"/>
    <property type="match status" value="1"/>
</dbReference>
<keyword evidence="2" id="KW-0449">Lipoprotein</keyword>
<feature type="domain" description="Uncharacterized protein TP-0789" evidence="1">
    <location>
        <begin position="92"/>
        <end position="287"/>
    </location>
</feature>
<name>A0A932CP60_UNCTE</name>
<gene>
    <name evidence="2" type="ORF">HYY20_07550</name>
</gene>
<evidence type="ECO:0000313" key="2">
    <source>
        <dbReference type="EMBL" id="MBI2876721.1"/>
    </source>
</evidence>
<dbReference type="EMBL" id="JACPRF010000227">
    <property type="protein sequence ID" value="MBI2876721.1"/>
    <property type="molecule type" value="Genomic_DNA"/>
</dbReference>
<dbReference type="AlphaFoldDB" id="A0A932CP60"/>
<protein>
    <submittedName>
        <fullName evidence="2">Outer membrane lipoprotein-sorting protein</fullName>
    </submittedName>
</protein>
<comment type="caution">
    <text evidence="2">The sequence shown here is derived from an EMBL/GenBank/DDBJ whole genome shotgun (WGS) entry which is preliminary data.</text>
</comment>
<dbReference type="Proteomes" id="UP000769766">
    <property type="component" value="Unassembled WGS sequence"/>
</dbReference>